<dbReference type="InParanoid" id="A0A507AY05"/>
<dbReference type="OrthoDB" id="3501153at2759"/>
<accession>A0A507AY05</accession>
<evidence type="ECO:0000313" key="4">
    <source>
        <dbReference type="Proteomes" id="UP000319257"/>
    </source>
</evidence>
<dbReference type="Proteomes" id="UP000319257">
    <property type="component" value="Unassembled WGS sequence"/>
</dbReference>
<evidence type="ECO:0000256" key="2">
    <source>
        <dbReference type="SAM" id="Phobius"/>
    </source>
</evidence>
<gene>
    <name evidence="3" type="ORF">E0L32_001142</name>
</gene>
<keyword evidence="2" id="KW-0472">Membrane</keyword>
<dbReference type="GeneID" id="41968589"/>
<keyword evidence="2" id="KW-0812">Transmembrane</keyword>
<keyword evidence="2" id="KW-1133">Transmembrane helix</keyword>
<feature type="region of interest" description="Disordered" evidence="1">
    <location>
        <begin position="19"/>
        <end position="40"/>
    </location>
</feature>
<sequence length="290" mass="32837">MAMASNAYRYTTVGLDDASDSCKSEAGSQDTPAPPPSQWYRPSRSRLLTLAVASAVILSCLSFIAASAQFIRSQNSQLPSQSSKEADPYFNFRYSSDLASQDGYRDQHSRWKTPAGEWTSCGHSPHQARERGCVFDIMSAVWIPRPCYHEEFAKEAAAMHHAANATLDYSPRRAVSMSNFTWHSDESLSPESYIPLEELEQFFIDKYDRGERLVAYSIENFHVAHCLYMFRAALRSMERVAAGEKHVYAHEEAMGRPHANHCQNVLMNYEKWKHGVVALEFGMGWCKRVS</sequence>
<dbReference type="PANTHER" id="PTHR35896:SF3">
    <property type="entry name" value="MAJOR FACILITATOR SUPERFAMILY TRANSPORTER"/>
    <property type="match status" value="1"/>
</dbReference>
<evidence type="ECO:0000313" key="3">
    <source>
        <dbReference type="EMBL" id="TPX11324.1"/>
    </source>
</evidence>
<reference evidence="3 4" key="1">
    <citation type="submission" date="2019-06" db="EMBL/GenBank/DDBJ databases">
        <title>Draft genome sequence of the filamentous fungus Phialemoniopsis curvata isolated from diesel fuel.</title>
        <authorList>
            <person name="Varaljay V.A."/>
            <person name="Lyon W.J."/>
            <person name="Crouch A.L."/>
            <person name="Drake C.E."/>
            <person name="Hollomon J.M."/>
            <person name="Nadeau L.J."/>
            <person name="Nunn H.S."/>
            <person name="Stevenson B.S."/>
            <person name="Bojanowski C.L."/>
            <person name="Crookes-Goodson W.J."/>
        </authorList>
    </citation>
    <scope>NUCLEOTIDE SEQUENCE [LARGE SCALE GENOMIC DNA]</scope>
    <source>
        <strain evidence="3 4">D216</strain>
    </source>
</reference>
<protein>
    <submittedName>
        <fullName evidence="3">Uncharacterized protein</fullName>
    </submittedName>
</protein>
<dbReference type="InterPro" id="IPR053008">
    <property type="entry name" value="Phomopsin_biosynth_assoc"/>
</dbReference>
<name>A0A507AY05_9PEZI</name>
<feature type="transmembrane region" description="Helical" evidence="2">
    <location>
        <begin position="47"/>
        <end position="71"/>
    </location>
</feature>
<keyword evidence="4" id="KW-1185">Reference proteome</keyword>
<evidence type="ECO:0000256" key="1">
    <source>
        <dbReference type="SAM" id="MobiDB-lite"/>
    </source>
</evidence>
<comment type="caution">
    <text evidence="3">The sequence shown here is derived from an EMBL/GenBank/DDBJ whole genome shotgun (WGS) entry which is preliminary data.</text>
</comment>
<dbReference type="AlphaFoldDB" id="A0A507AY05"/>
<dbReference type="PANTHER" id="PTHR35896">
    <property type="entry name" value="IG-LIKE DOMAIN-CONTAINING PROTEIN"/>
    <property type="match status" value="1"/>
</dbReference>
<proteinExistence type="predicted"/>
<dbReference type="EMBL" id="SKBQ01000004">
    <property type="protein sequence ID" value="TPX11324.1"/>
    <property type="molecule type" value="Genomic_DNA"/>
</dbReference>
<dbReference type="RefSeq" id="XP_030993035.1">
    <property type="nucleotide sequence ID" value="XM_031134192.1"/>
</dbReference>
<organism evidence="3 4">
    <name type="scientific">Thyridium curvatum</name>
    <dbReference type="NCBI Taxonomy" id="1093900"/>
    <lineage>
        <taxon>Eukaryota</taxon>
        <taxon>Fungi</taxon>
        <taxon>Dikarya</taxon>
        <taxon>Ascomycota</taxon>
        <taxon>Pezizomycotina</taxon>
        <taxon>Sordariomycetes</taxon>
        <taxon>Sordariomycetidae</taxon>
        <taxon>Thyridiales</taxon>
        <taxon>Thyridiaceae</taxon>
        <taxon>Thyridium</taxon>
    </lineage>
</organism>